<dbReference type="InterPro" id="IPR010985">
    <property type="entry name" value="Ribbon_hlx_hlx"/>
</dbReference>
<organism evidence="1 2">
    <name type="scientific">Actinomadura alba</name>
    <dbReference type="NCBI Taxonomy" id="406431"/>
    <lineage>
        <taxon>Bacteria</taxon>
        <taxon>Bacillati</taxon>
        <taxon>Actinomycetota</taxon>
        <taxon>Actinomycetes</taxon>
        <taxon>Streptosporangiales</taxon>
        <taxon>Thermomonosporaceae</taxon>
        <taxon>Actinomadura</taxon>
    </lineage>
</organism>
<dbReference type="RefSeq" id="WP_187243738.1">
    <property type="nucleotide sequence ID" value="NZ_BAAAOK010000013.1"/>
</dbReference>
<comment type="caution">
    <text evidence="1">The sequence shown here is derived from an EMBL/GenBank/DDBJ whole genome shotgun (WGS) entry which is preliminary data.</text>
</comment>
<keyword evidence="2" id="KW-1185">Reference proteome</keyword>
<dbReference type="SUPFAM" id="SSF47598">
    <property type="entry name" value="Ribbon-helix-helix"/>
    <property type="match status" value="1"/>
</dbReference>
<dbReference type="Pfam" id="PF21983">
    <property type="entry name" value="NikA-like"/>
    <property type="match status" value="1"/>
</dbReference>
<dbReference type="InterPro" id="IPR053842">
    <property type="entry name" value="NikA-like"/>
</dbReference>
<accession>A0ABR7LPI4</accession>
<evidence type="ECO:0000313" key="1">
    <source>
        <dbReference type="EMBL" id="MBC6466731.1"/>
    </source>
</evidence>
<evidence type="ECO:0000313" key="2">
    <source>
        <dbReference type="Proteomes" id="UP000805614"/>
    </source>
</evidence>
<dbReference type="Proteomes" id="UP000805614">
    <property type="component" value="Unassembled WGS sequence"/>
</dbReference>
<proteinExistence type="predicted"/>
<gene>
    <name evidence="1" type="ORF">HKK74_14645</name>
</gene>
<name>A0ABR7LPI4_9ACTN</name>
<dbReference type="Gene3D" id="1.20.5.780">
    <property type="entry name" value="Single helix bin"/>
    <property type="match status" value="1"/>
</dbReference>
<reference evidence="1 2" key="1">
    <citation type="submission" date="2020-06" db="EMBL/GenBank/DDBJ databases">
        <title>Actinomadura xiongansis sp. nov., isolated from soil of Baiyangdian.</title>
        <authorList>
            <person name="Zhang X."/>
        </authorList>
    </citation>
    <scope>NUCLEOTIDE SEQUENCE [LARGE SCALE GENOMIC DNA]</scope>
    <source>
        <strain evidence="1 2">HBUM206468</strain>
    </source>
</reference>
<sequence>MSALERMSISMTPSDRALIEAAAKTAGVSVSAWMVHAAREEARWAVAKQIADEIAAEVGVTDTDLAWAAEALGLDADV</sequence>
<protein>
    <submittedName>
        <fullName evidence="1">DUF1778 domain-containing protein</fullName>
    </submittedName>
</protein>
<dbReference type="EMBL" id="JABVEC010000009">
    <property type="protein sequence ID" value="MBC6466731.1"/>
    <property type="molecule type" value="Genomic_DNA"/>
</dbReference>